<dbReference type="OrthoDB" id="9802051at2"/>
<feature type="region of interest" description="Disordered" evidence="5">
    <location>
        <begin position="1"/>
        <end position="53"/>
    </location>
</feature>
<proteinExistence type="inferred from homology"/>
<dbReference type="RefSeq" id="WP_129220124.1">
    <property type="nucleotide sequence ID" value="NZ_QYBC01000012.1"/>
</dbReference>
<dbReference type="NCBIfam" id="TIGR00180">
    <property type="entry name" value="parB_part"/>
    <property type="match status" value="1"/>
</dbReference>
<name>A0A4Q2RAE0_9HYPH</name>
<dbReference type="GO" id="GO:0007059">
    <property type="term" value="P:chromosome segregation"/>
    <property type="evidence" value="ECO:0007669"/>
    <property type="project" value="UniProtKB-KW"/>
</dbReference>
<evidence type="ECO:0000256" key="4">
    <source>
        <dbReference type="ARBA" id="ARBA00025472"/>
    </source>
</evidence>
<dbReference type="InterPro" id="IPR050336">
    <property type="entry name" value="Chromosome_partition/occlusion"/>
</dbReference>
<reference evidence="7 8" key="1">
    <citation type="submission" date="2018-09" db="EMBL/GenBank/DDBJ databases">
        <authorList>
            <person name="Grouzdev D.S."/>
            <person name="Krutkina M.S."/>
        </authorList>
    </citation>
    <scope>NUCLEOTIDE SEQUENCE [LARGE SCALE GENOMIC DNA]</scope>
    <source>
        <strain evidence="7 8">RmlP001</strain>
    </source>
</reference>
<comment type="function">
    <text evidence="4">Involved in chromosome partition. Localize to both poles of the predivisional cell following completion of DNA replication. Binds to the DNA origin of replication.</text>
</comment>
<keyword evidence="3" id="KW-0238">DNA-binding</keyword>
<reference evidence="7 8" key="2">
    <citation type="submission" date="2019-02" db="EMBL/GenBank/DDBJ databases">
        <title>'Lichenibacterium ramalinii' gen. nov. sp. nov., 'Lichenibacterium minor' gen. nov. sp. nov.</title>
        <authorList>
            <person name="Pankratov T."/>
        </authorList>
    </citation>
    <scope>NUCLEOTIDE SEQUENCE [LARGE SCALE GENOMIC DNA]</scope>
    <source>
        <strain evidence="7 8">RmlP001</strain>
    </source>
</reference>
<dbReference type="GO" id="GO:0003677">
    <property type="term" value="F:DNA binding"/>
    <property type="evidence" value="ECO:0007669"/>
    <property type="project" value="UniProtKB-KW"/>
</dbReference>
<dbReference type="PANTHER" id="PTHR33375">
    <property type="entry name" value="CHROMOSOME-PARTITIONING PROTEIN PARB-RELATED"/>
    <property type="match status" value="1"/>
</dbReference>
<feature type="compositionally biased region" description="Basic and acidic residues" evidence="5">
    <location>
        <begin position="32"/>
        <end position="43"/>
    </location>
</feature>
<dbReference type="FunFam" id="3.90.1530.30:FF:000001">
    <property type="entry name" value="Chromosome partitioning protein ParB"/>
    <property type="match status" value="1"/>
</dbReference>
<keyword evidence="2" id="KW-0159">Chromosome partition</keyword>
<evidence type="ECO:0000259" key="6">
    <source>
        <dbReference type="SMART" id="SM00470"/>
    </source>
</evidence>
<dbReference type="Gene3D" id="1.10.10.2830">
    <property type="match status" value="1"/>
</dbReference>
<dbReference type="InterPro" id="IPR004437">
    <property type="entry name" value="ParB/RepB/Spo0J"/>
</dbReference>
<keyword evidence="8" id="KW-1185">Reference proteome</keyword>
<dbReference type="Pfam" id="PF17762">
    <property type="entry name" value="HTH_ParB"/>
    <property type="match status" value="1"/>
</dbReference>
<evidence type="ECO:0000313" key="8">
    <source>
        <dbReference type="Proteomes" id="UP000289411"/>
    </source>
</evidence>
<evidence type="ECO:0000256" key="5">
    <source>
        <dbReference type="SAM" id="MobiDB-lite"/>
    </source>
</evidence>
<feature type="domain" description="ParB-like N-terminal" evidence="6">
    <location>
        <begin position="37"/>
        <end position="129"/>
    </location>
</feature>
<dbReference type="InterPro" id="IPR036086">
    <property type="entry name" value="ParB/Sulfiredoxin_sf"/>
</dbReference>
<dbReference type="EMBL" id="QYBC01000012">
    <property type="protein sequence ID" value="RYB04003.1"/>
    <property type="molecule type" value="Genomic_DNA"/>
</dbReference>
<dbReference type="Pfam" id="PF02195">
    <property type="entry name" value="ParB_N"/>
    <property type="match status" value="1"/>
</dbReference>
<dbReference type="Proteomes" id="UP000289411">
    <property type="component" value="Unassembled WGS sequence"/>
</dbReference>
<dbReference type="SMART" id="SM00470">
    <property type="entry name" value="ParB"/>
    <property type="match status" value="1"/>
</dbReference>
<dbReference type="Gene3D" id="3.90.1530.30">
    <property type="match status" value="1"/>
</dbReference>
<dbReference type="GO" id="GO:0005694">
    <property type="term" value="C:chromosome"/>
    <property type="evidence" value="ECO:0007669"/>
    <property type="project" value="TreeGrafter"/>
</dbReference>
<protein>
    <submittedName>
        <fullName evidence="7">ParB/RepB/Spo0J family partition protein</fullName>
    </submittedName>
</protein>
<dbReference type="FunFam" id="1.10.10.2830:FF:000001">
    <property type="entry name" value="Chromosome partitioning protein ParB"/>
    <property type="match status" value="1"/>
</dbReference>
<comment type="similarity">
    <text evidence="1">Belongs to the ParB family.</text>
</comment>
<dbReference type="GO" id="GO:0045881">
    <property type="term" value="P:positive regulation of sporulation resulting in formation of a cellular spore"/>
    <property type="evidence" value="ECO:0007669"/>
    <property type="project" value="TreeGrafter"/>
</dbReference>
<evidence type="ECO:0000256" key="1">
    <source>
        <dbReference type="ARBA" id="ARBA00006295"/>
    </source>
</evidence>
<dbReference type="Pfam" id="PF23552">
    <property type="entry name" value="ParB_C"/>
    <property type="match status" value="1"/>
</dbReference>
<sequence>MAEEGGRSRLGRGLAALIADSSAQMPTAPAPEARDRRRVRIADVKPNPHNPRRSFLDEDLQDLSNSIREKGIIQPIVVRPAPGRGGDFEIIAGERRWRAAQAAGLADVPVVVVEVDDKEALELAIIENVQRADLNAIEEARGYDRLAREFGYSQTDLARIIGKSRSHVANMLRLLKLPGSVEAMVVDGSISAGHARALLGFADPEPVARRIVAKGLNVREVEKLAQARQKASADAAAPAEAAPAATPRRGVDDRVHESTRALGQRLAAALGLSVAIDAKGAGGEIRIRYETHDELESLCRQLGR</sequence>
<dbReference type="InterPro" id="IPR057240">
    <property type="entry name" value="ParB_dimer_C"/>
</dbReference>
<dbReference type="AlphaFoldDB" id="A0A4Q2RAE0"/>
<dbReference type="InterPro" id="IPR041468">
    <property type="entry name" value="HTH_ParB/Spo0J"/>
</dbReference>
<accession>A0A4Q2RAE0</accession>
<dbReference type="PANTHER" id="PTHR33375:SF1">
    <property type="entry name" value="CHROMOSOME-PARTITIONING PROTEIN PARB-RELATED"/>
    <property type="match status" value="1"/>
</dbReference>
<evidence type="ECO:0000256" key="3">
    <source>
        <dbReference type="ARBA" id="ARBA00023125"/>
    </source>
</evidence>
<evidence type="ECO:0000256" key="2">
    <source>
        <dbReference type="ARBA" id="ARBA00022829"/>
    </source>
</evidence>
<gene>
    <name evidence="7" type="ORF">D3272_14955</name>
</gene>
<feature type="compositionally biased region" description="Low complexity" evidence="5">
    <location>
        <begin position="229"/>
        <end position="245"/>
    </location>
</feature>
<evidence type="ECO:0000313" key="7">
    <source>
        <dbReference type="EMBL" id="RYB04003.1"/>
    </source>
</evidence>
<dbReference type="SUPFAM" id="SSF110849">
    <property type="entry name" value="ParB/Sulfiredoxin"/>
    <property type="match status" value="1"/>
</dbReference>
<dbReference type="InterPro" id="IPR003115">
    <property type="entry name" value="ParB_N"/>
</dbReference>
<feature type="region of interest" description="Disordered" evidence="5">
    <location>
        <begin position="229"/>
        <end position="257"/>
    </location>
</feature>
<comment type="caution">
    <text evidence="7">The sequence shown here is derived from an EMBL/GenBank/DDBJ whole genome shotgun (WGS) entry which is preliminary data.</text>
</comment>
<organism evidence="7 8">
    <name type="scientific">Lichenibacterium ramalinae</name>
    <dbReference type="NCBI Taxonomy" id="2316527"/>
    <lineage>
        <taxon>Bacteria</taxon>
        <taxon>Pseudomonadati</taxon>
        <taxon>Pseudomonadota</taxon>
        <taxon>Alphaproteobacteria</taxon>
        <taxon>Hyphomicrobiales</taxon>
        <taxon>Lichenihabitantaceae</taxon>
        <taxon>Lichenibacterium</taxon>
    </lineage>
</organism>